<proteinExistence type="predicted"/>
<feature type="active site" description="Charge relay system" evidence="8">
    <location>
        <position position="435"/>
    </location>
</feature>
<evidence type="ECO:0000256" key="7">
    <source>
        <dbReference type="ARBA" id="ARBA00023145"/>
    </source>
</evidence>
<dbReference type="Proteomes" id="UP000298327">
    <property type="component" value="Unassembled WGS sequence"/>
</dbReference>
<dbReference type="GO" id="GO:0046872">
    <property type="term" value="F:metal ion binding"/>
    <property type="evidence" value="ECO:0007669"/>
    <property type="project" value="UniProtKB-UniRule"/>
</dbReference>
<evidence type="ECO:0000313" key="11">
    <source>
        <dbReference type="Proteomes" id="UP000298327"/>
    </source>
</evidence>
<evidence type="ECO:0000256" key="5">
    <source>
        <dbReference type="ARBA" id="ARBA00022825"/>
    </source>
</evidence>
<feature type="active site" description="Charge relay system" evidence="8">
    <location>
        <position position="439"/>
    </location>
</feature>
<accession>A0A4Y9YZC4</accession>
<dbReference type="GO" id="GO:0008240">
    <property type="term" value="F:tripeptidyl-peptidase activity"/>
    <property type="evidence" value="ECO:0007669"/>
    <property type="project" value="TreeGrafter"/>
</dbReference>
<dbReference type="InterPro" id="IPR030400">
    <property type="entry name" value="Sedolisin_dom"/>
</dbReference>
<dbReference type="STRING" id="205917.A0A4Y9YZC4"/>
<dbReference type="PANTHER" id="PTHR14218:SF15">
    <property type="entry name" value="TRIPEPTIDYL-PEPTIDASE 1"/>
    <property type="match status" value="1"/>
</dbReference>
<dbReference type="SMART" id="SM00944">
    <property type="entry name" value="Pro-kuma_activ"/>
    <property type="match status" value="1"/>
</dbReference>
<dbReference type="PANTHER" id="PTHR14218">
    <property type="entry name" value="PROTEASE S8 TRIPEPTIDYL PEPTIDASE I CLN2"/>
    <property type="match status" value="1"/>
</dbReference>
<evidence type="ECO:0000256" key="1">
    <source>
        <dbReference type="ARBA" id="ARBA00004239"/>
    </source>
</evidence>
<keyword evidence="4 8" id="KW-0378">Hydrolase</keyword>
<dbReference type="GO" id="GO:0004252">
    <property type="term" value="F:serine-type endopeptidase activity"/>
    <property type="evidence" value="ECO:0007669"/>
    <property type="project" value="UniProtKB-UniRule"/>
</dbReference>
<comment type="cofactor">
    <cofactor evidence="8">
        <name>Ca(2+)</name>
        <dbReference type="ChEBI" id="CHEBI:29108"/>
    </cofactor>
    <text evidence="8">Binds 1 Ca(2+) ion per subunit.</text>
</comment>
<evidence type="ECO:0000256" key="4">
    <source>
        <dbReference type="ARBA" id="ARBA00022801"/>
    </source>
</evidence>
<feature type="binding site" evidence="8">
    <location>
        <position position="713"/>
    </location>
    <ligand>
        <name>Ca(2+)</name>
        <dbReference type="ChEBI" id="CHEBI:29108"/>
    </ligand>
</feature>
<dbReference type="OrthoDB" id="409122at2759"/>
<dbReference type="SUPFAM" id="SSF54897">
    <property type="entry name" value="Protease propeptides/inhibitors"/>
    <property type="match status" value="1"/>
</dbReference>
<comment type="caution">
    <text evidence="10">The sequence shown here is derived from an EMBL/GenBank/DDBJ whole genome shotgun (WGS) entry which is preliminary data.</text>
</comment>
<dbReference type="CDD" id="cd04056">
    <property type="entry name" value="Peptidases_S53"/>
    <property type="match status" value="1"/>
</dbReference>
<dbReference type="Gene3D" id="3.40.50.200">
    <property type="entry name" value="Peptidase S8/S53 domain"/>
    <property type="match status" value="1"/>
</dbReference>
<dbReference type="EMBL" id="SEOQ01000205">
    <property type="protein sequence ID" value="TFY66963.1"/>
    <property type="molecule type" value="Genomic_DNA"/>
</dbReference>
<protein>
    <recommendedName>
        <fullName evidence="9">Peptidase S53 domain-containing protein</fullName>
    </recommendedName>
</protein>
<sequence>MQHALTSSRGQIRLNSVSAASHLAYTMRHVGRKHMEFGFGLEAWNALLADNDVQLQSDCEGSYSLSPSPTSLLPKPARCSLNFPCRTRLTLTNLRLSPCSFISFSLTPPSYKVDTAHPETPVVFAHLRAQSPLVAMIASSFILASLLSFACASPLVSDNLHVHERRDGIPVGFVQNGPAPDDYVFTMRLALVENDRAGLEQKLYAVSTPNSPDYGKHLSKEEVRLFSPLLSMHLVEALISPAPESIAAVTTWLSSHGLSAQSVSPAGDWLSLNVTVKQANTLLGADYWTFTDQATGQQTVRTLEYSIPPTLQGHLDFAHPTVAFPVQIIGGPKVAKPFSNALPPAPQNVTPNAAPASCAQQYTPRCAEALYGIPTTRATQSSNRLAVSGFIGQYASQADLKTFLQQLRPDLPSTTTFTVELIDGGKNDQSNPGIEANLDTQYTVGIASGVPTVFVSVGSNNPDGIDGFLDIVNALLRDSNTPHVLSTSYGFNEPGIPASIAKYAAFASIRSKLYLTYGFSSRSKLCNAYAQLGARGTSILFSSGDGGVSGSQNSQCTTFVPTFPSTCPFVTSVGGTQGVNPETAAGLSAGGFSNIFPQPSYQSAAVASYLTKLGATDSGRFNRTGRAYPDVAATAENVVIAYKGQFGLVAGTSCSTPITASIISLLNDQLIAARKSPLGFLNPLIYSRTTAFTDIVSGSNPGCGTNGFPATQGWDPVTGVGSPIFANLKKAVGL</sequence>
<keyword evidence="3 8" id="KW-0479">Metal-binding</keyword>
<dbReference type="CDD" id="cd11377">
    <property type="entry name" value="Pro-peptidase_S53"/>
    <property type="match status" value="1"/>
</dbReference>
<keyword evidence="7" id="KW-0865">Zymogen</keyword>
<evidence type="ECO:0000313" key="10">
    <source>
        <dbReference type="EMBL" id="TFY66963.1"/>
    </source>
</evidence>
<feature type="domain" description="Peptidase S53" evidence="9">
    <location>
        <begin position="361"/>
        <end position="734"/>
    </location>
</feature>
<keyword evidence="5 8" id="KW-0720">Serine protease</keyword>
<evidence type="ECO:0000256" key="8">
    <source>
        <dbReference type="PROSITE-ProRule" id="PRU01032"/>
    </source>
</evidence>
<dbReference type="Pfam" id="PF09286">
    <property type="entry name" value="Pro-kuma_activ"/>
    <property type="match status" value="1"/>
</dbReference>
<dbReference type="InterPro" id="IPR015366">
    <property type="entry name" value="S53_propep"/>
</dbReference>
<dbReference type="GO" id="GO:0006508">
    <property type="term" value="P:proteolysis"/>
    <property type="evidence" value="ECO:0007669"/>
    <property type="project" value="UniProtKB-KW"/>
</dbReference>
<feature type="binding site" evidence="8">
    <location>
        <position position="695"/>
    </location>
    <ligand>
        <name>Ca(2+)</name>
        <dbReference type="ChEBI" id="CHEBI:29108"/>
    </ligand>
</feature>
<evidence type="ECO:0000256" key="3">
    <source>
        <dbReference type="ARBA" id="ARBA00022723"/>
    </source>
</evidence>
<dbReference type="PROSITE" id="PS51695">
    <property type="entry name" value="SEDOLISIN"/>
    <property type="match status" value="1"/>
</dbReference>
<keyword evidence="6 8" id="KW-0106">Calcium</keyword>
<dbReference type="InterPro" id="IPR036852">
    <property type="entry name" value="Peptidase_S8/S53_dom_sf"/>
</dbReference>
<feature type="binding site" evidence="8">
    <location>
        <position position="715"/>
    </location>
    <ligand>
        <name>Ca(2+)</name>
        <dbReference type="ChEBI" id="CHEBI:29108"/>
    </ligand>
</feature>
<dbReference type="GO" id="GO:0005576">
    <property type="term" value="C:extracellular region"/>
    <property type="evidence" value="ECO:0007669"/>
    <property type="project" value="UniProtKB-SubCell"/>
</dbReference>
<gene>
    <name evidence="10" type="ORF">EVG20_g4131</name>
</gene>
<dbReference type="SUPFAM" id="SSF52743">
    <property type="entry name" value="Subtilisin-like"/>
    <property type="match status" value="1"/>
</dbReference>
<feature type="active site" description="Charge relay system" evidence="8">
    <location>
        <position position="653"/>
    </location>
</feature>
<feature type="binding site" evidence="8">
    <location>
        <position position="694"/>
    </location>
    <ligand>
        <name>Ca(2+)</name>
        <dbReference type="ChEBI" id="CHEBI:29108"/>
    </ligand>
</feature>
<evidence type="ECO:0000256" key="2">
    <source>
        <dbReference type="ARBA" id="ARBA00022670"/>
    </source>
</evidence>
<name>A0A4Y9YZC4_9AGAM</name>
<keyword evidence="2 8" id="KW-0645">Protease</keyword>
<dbReference type="InterPro" id="IPR050819">
    <property type="entry name" value="Tripeptidyl-peptidase_I"/>
</dbReference>
<dbReference type="AlphaFoldDB" id="A0A4Y9YZC4"/>
<evidence type="ECO:0000256" key="6">
    <source>
        <dbReference type="ARBA" id="ARBA00022837"/>
    </source>
</evidence>
<reference evidence="10 11" key="1">
    <citation type="submission" date="2019-02" db="EMBL/GenBank/DDBJ databases">
        <title>Genome sequencing of the rare red list fungi Dentipellis fragilis.</title>
        <authorList>
            <person name="Buettner E."/>
            <person name="Kellner H."/>
        </authorList>
    </citation>
    <scope>NUCLEOTIDE SEQUENCE [LARGE SCALE GENOMIC DNA]</scope>
    <source>
        <strain evidence="10 11">DSM 105465</strain>
    </source>
</reference>
<organism evidence="10 11">
    <name type="scientific">Dentipellis fragilis</name>
    <dbReference type="NCBI Taxonomy" id="205917"/>
    <lineage>
        <taxon>Eukaryota</taxon>
        <taxon>Fungi</taxon>
        <taxon>Dikarya</taxon>
        <taxon>Basidiomycota</taxon>
        <taxon>Agaricomycotina</taxon>
        <taxon>Agaricomycetes</taxon>
        <taxon>Russulales</taxon>
        <taxon>Hericiaceae</taxon>
        <taxon>Dentipellis</taxon>
    </lineage>
</organism>
<comment type="subcellular location">
    <subcellularLocation>
        <location evidence="1">Secreted</location>
        <location evidence="1">Extracellular space</location>
    </subcellularLocation>
</comment>
<keyword evidence="11" id="KW-1185">Reference proteome</keyword>
<evidence type="ECO:0000259" key="9">
    <source>
        <dbReference type="PROSITE" id="PS51695"/>
    </source>
</evidence>